<dbReference type="EMBL" id="FMHT01000003">
    <property type="protein sequence ID" value="SCL33736.1"/>
    <property type="molecule type" value="Genomic_DNA"/>
</dbReference>
<dbReference type="PANTHER" id="PTHR37422:SF23">
    <property type="entry name" value="TEICHURONIC ACID BIOSYNTHESIS PROTEIN TUAE"/>
    <property type="match status" value="1"/>
</dbReference>
<feature type="transmembrane region" description="Helical" evidence="6">
    <location>
        <begin position="388"/>
        <end position="406"/>
    </location>
</feature>
<feature type="transmembrane region" description="Helical" evidence="6">
    <location>
        <begin position="107"/>
        <end position="124"/>
    </location>
</feature>
<evidence type="ECO:0000259" key="7">
    <source>
        <dbReference type="Pfam" id="PF04932"/>
    </source>
</evidence>
<accession>A0A1C6SVY0</accession>
<keyword evidence="3 6" id="KW-1133">Transmembrane helix</keyword>
<keyword evidence="8" id="KW-0436">Ligase</keyword>
<feature type="domain" description="O-antigen ligase-related" evidence="7">
    <location>
        <begin position="248"/>
        <end position="356"/>
    </location>
</feature>
<feature type="transmembrane region" description="Helical" evidence="6">
    <location>
        <begin position="131"/>
        <end position="152"/>
    </location>
</feature>
<dbReference type="Pfam" id="PF04932">
    <property type="entry name" value="Wzy_C"/>
    <property type="match status" value="1"/>
</dbReference>
<name>A0A1C6SVY0_9ACTN</name>
<evidence type="ECO:0000256" key="1">
    <source>
        <dbReference type="ARBA" id="ARBA00004141"/>
    </source>
</evidence>
<evidence type="ECO:0000256" key="4">
    <source>
        <dbReference type="ARBA" id="ARBA00023136"/>
    </source>
</evidence>
<evidence type="ECO:0000256" key="3">
    <source>
        <dbReference type="ARBA" id="ARBA00022989"/>
    </source>
</evidence>
<evidence type="ECO:0000256" key="6">
    <source>
        <dbReference type="SAM" id="Phobius"/>
    </source>
</evidence>
<dbReference type="RefSeq" id="WP_091087361.1">
    <property type="nucleotide sequence ID" value="NZ_FMHT01000003.1"/>
</dbReference>
<reference evidence="8 9" key="1">
    <citation type="submission" date="2016-06" db="EMBL/GenBank/DDBJ databases">
        <authorList>
            <person name="Kjaerup R.B."/>
            <person name="Dalgaard T.S."/>
            <person name="Juul-Madsen H.R."/>
        </authorList>
    </citation>
    <scope>NUCLEOTIDE SEQUENCE [LARGE SCALE GENOMIC DNA]</scope>
    <source>
        <strain evidence="8 9">DSM 43818</strain>
    </source>
</reference>
<protein>
    <submittedName>
        <fullName evidence="8">O-antigen ligase</fullName>
    </submittedName>
</protein>
<evidence type="ECO:0000256" key="5">
    <source>
        <dbReference type="SAM" id="MobiDB-lite"/>
    </source>
</evidence>
<comment type="subcellular location">
    <subcellularLocation>
        <location evidence="1">Membrane</location>
        <topology evidence="1">Multi-pass membrane protein</topology>
    </subcellularLocation>
</comment>
<dbReference type="GO" id="GO:0016020">
    <property type="term" value="C:membrane"/>
    <property type="evidence" value="ECO:0007669"/>
    <property type="project" value="UniProtKB-SubCell"/>
</dbReference>
<keyword evidence="9" id="KW-1185">Reference proteome</keyword>
<keyword evidence="4 6" id="KW-0472">Membrane</keyword>
<organism evidence="8 9">
    <name type="scientific">Micromonospora nigra</name>
    <dbReference type="NCBI Taxonomy" id="145857"/>
    <lineage>
        <taxon>Bacteria</taxon>
        <taxon>Bacillati</taxon>
        <taxon>Actinomycetota</taxon>
        <taxon>Actinomycetes</taxon>
        <taxon>Micromonosporales</taxon>
        <taxon>Micromonosporaceae</taxon>
        <taxon>Micromonospora</taxon>
    </lineage>
</organism>
<sequence>MPATRAPATTEPAGPAPPAPPAPPPPPRLPLWPLVLMFGLVPLWWLAGAFYLGWPLLGALLFALLVVRGRVPLPPAAGIWLLFLAVVMVSATQLGSAASLLTFALRLAFYLTAIVVGVYVWTVARERPDQVTVLLPLCAFWLGLVVLGWLGVLVPRFALTTPVEVLLPGGVANTPFIRDMVHLTTAEYSERSLNPIYRPAAPFAYTNNYGSAYAMTLPCVVAFTMLRRSGPLRLALLVSLPLSLPPAFLTLNRAMFLSLGAGLAVLGVRAALRGNVRVAASIVGVVVLGGLATLFIPITELIGNRVESSDTNTDRLSLYAEVLRRVQDSPWLGYGAPVNVDTVTAQAPIGTQGQLWMVLFSHGVPALLCFLGWFVAAAFVCARATSAAGQWLSVVPVICLVQIPFYGMANQNLAVAFFAVCFAMALTERETRLRATARPRTAVPA</sequence>
<dbReference type="InterPro" id="IPR007016">
    <property type="entry name" value="O-antigen_ligase-rel_domated"/>
</dbReference>
<keyword evidence="2 6" id="KW-0812">Transmembrane</keyword>
<gene>
    <name evidence="8" type="ORF">GA0070616_4787</name>
</gene>
<dbReference type="AlphaFoldDB" id="A0A1C6SVY0"/>
<feature type="transmembrane region" description="Helical" evidence="6">
    <location>
        <begin position="355"/>
        <end position="381"/>
    </location>
</feature>
<dbReference type="Proteomes" id="UP000199699">
    <property type="component" value="Unassembled WGS sequence"/>
</dbReference>
<evidence type="ECO:0000256" key="2">
    <source>
        <dbReference type="ARBA" id="ARBA00022692"/>
    </source>
</evidence>
<evidence type="ECO:0000313" key="9">
    <source>
        <dbReference type="Proteomes" id="UP000199699"/>
    </source>
</evidence>
<dbReference type="InterPro" id="IPR051533">
    <property type="entry name" value="WaaL-like"/>
</dbReference>
<evidence type="ECO:0000313" key="8">
    <source>
        <dbReference type="EMBL" id="SCL33736.1"/>
    </source>
</evidence>
<dbReference type="GO" id="GO:0016874">
    <property type="term" value="F:ligase activity"/>
    <property type="evidence" value="ECO:0007669"/>
    <property type="project" value="UniProtKB-KW"/>
</dbReference>
<feature type="transmembrane region" description="Helical" evidence="6">
    <location>
        <begin position="255"/>
        <end position="272"/>
    </location>
</feature>
<feature type="transmembrane region" description="Helical" evidence="6">
    <location>
        <begin position="279"/>
        <end position="298"/>
    </location>
</feature>
<feature type="compositionally biased region" description="Low complexity" evidence="5">
    <location>
        <begin position="1"/>
        <end position="13"/>
    </location>
</feature>
<feature type="region of interest" description="Disordered" evidence="5">
    <location>
        <begin position="1"/>
        <end position="22"/>
    </location>
</feature>
<proteinExistence type="predicted"/>
<feature type="transmembrane region" description="Helical" evidence="6">
    <location>
        <begin position="79"/>
        <end position="101"/>
    </location>
</feature>
<feature type="transmembrane region" description="Helical" evidence="6">
    <location>
        <begin position="43"/>
        <end position="67"/>
    </location>
</feature>
<dbReference type="PANTHER" id="PTHR37422">
    <property type="entry name" value="TEICHURONIC ACID BIOSYNTHESIS PROTEIN TUAE"/>
    <property type="match status" value="1"/>
</dbReference>
<dbReference type="STRING" id="145857.GA0070616_4787"/>